<dbReference type="EMBL" id="JAQQWE010000004">
    <property type="protein sequence ID" value="KAK7957341.1"/>
    <property type="molecule type" value="Genomic_DNA"/>
</dbReference>
<dbReference type="RefSeq" id="XP_066702647.1">
    <property type="nucleotide sequence ID" value="XM_066842785.1"/>
</dbReference>
<dbReference type="Gene3D" id="3.40.50.200">
    <property type="entry name" value="Peptidase S8/S53 domain"/>
    <property type="match status" value="1"/>
</dbReference>
<keyword evidence="12" id="KW-1185">Reference proteome</keyword>
<keyword evidence="5" id="KW-0378">Hydrolase</keyword>
<dbReference type="Pfam" id="PF09286">
    <property type="entry name" value="Pro-kuma_activ"/>
    <property type="match status" value="1"/>
</dbReference>
<evidence type="ECO:0000256" key="3">
    <source>
        <dbReference type="ARBA" id="ARBA00022670"/>
    </source>
</evidence>
<keyword evidence="4" id="KW-0479">Metal-binding</keyword>
<keyword evidence="7" id="KW-0106">Calcium</keyword>
<dbReference type="PANTHER" id="PTHR14218:SF15">
    <property type="entry name" value="TRIPEPTIDYL-PEPTIDASE 1"/>
    <property type="match status" value="1"/>
</dbReference>
<comment type="caution">
    <text evidence="9">Lacks conserved residue(s) required for the propagation of feature annotation.</text>
</comment>
<evidence type="ECO:0000256" key="5">
    <source>
        <dbReference type="ARBA" id="ARBA00022801"/>
    </source>
</evidence>
<evidence type="ECO:0000256" key="1">
    <source>
        <dbReference type="ARBA" id="ARBA00001913"/>
    </source>
</evidence>
<dbReference type="Proteomes" id="UP001391051">
    <property type="component" value="Unassembled WGS sequence"/>
</dbReference>
<comment type="subcellular location">
    <subcellularLocation>
        <location evidence="2">Secreted</location>
        <location evidence="2">Extracellular space</location>
    </subcellularLocation>
</comment>
<comment type="caution">
    <text evidence="11">The sequence shown here is derived from an EMBL/GenBank/DDBJ whole genome shotgun (WGS) entry which is preliminary data.</text>
</comment>
<proteinExistence type="predicted"/>
<dbReference type="InterPro" id="IPR030400">
    <property type="entry name" value="Sedolisin_dom"/>
</dbReference>
<dbReference type="PANTHER" id="PTHR14218">
    <property type="entry name" value="PROTEASE S8 TRIPEPTIDYL PEPTIDASE I CLN2"/>
    <property type="match status" value="1"/>
</dbReference>
<keyword evidence="6" id="KW-0720">Serine protease</keyword>
<keyword evidence="8" id="KW-0865">Zymogen</keyword>
<evidence type="ECO:0000256" key="9">
    <source>
        <dbReference type="PROSITE-ProRule" id="PRU01032"/>
    </source>
</evidence>
<evidence type="ECO:0000313" key="11">
    <source>
        <dbReference type="EMBL" id="KAK7957341.1"/>
    </source>
</evidence>
<dbReference type="SUPFAM" id="SSF54897">
    <property type="entry name" value="Protease propeptides/inhibitors"/>
    <property type="match status" value="1"/>
</dbReference>
<keyword evidence="3" id="KW-0645">Protease</keyword>
<evidence type="ECO:0000256" key="7">
    <source>
        <dbReference type="ARBA" id="ARBA00022837"/>
    </source>
</evidence>
<evidence type="ECO:0000313" key="12">
    <source>
        <dbReference type="Proteomes" id="UP001391051"/>
    </source>
</evidence>
<evidence type="ECO:0000256" key="8">
    <source>
        <dbReference type="ARBA" id="ARBA00023145"/>
    </source>
</evidence>
<reference evidence="11 12" key="1">
    <citation type="submission" date="2023-01" db="EMBL/GenBank/DDBJ databases">
        <title>Analysis of 21 Apiospora genomes using comparative genomics revels a genus with tremendous synthesis potential of carbohydrate active enzymes and secondary metabolites.</title>
        <authorList>
            <person name="Sorensen T."/>
        </authorList>
    </citation>
    <scope>NUCLEOTIDE SEQUENCE [LARGE SCALE GENOMIC DNA]</scope>
    <source>
        <strain evidence="11 12">CBS 24483</strain>
    </source>
</reference>
<dbReference type="InterPro" id="IPR015366">
    <property type="entry name" value="S53_propep"/>
</dbReference>
<protein>
    <recommendedName>
        <fullName evidence="10">Peptidase S53 domain-containing protein</fullName>
    </recommendedName>
</protein>
<evidence type="ECO:0000256" key="2">
    <source>
        <dbReference type="ARBA" id="ARBA00004239"/>
    </source>
</evidence>
<comment type="cofactor">
    <cofactor evidence="1">
        <name>Ca(2+)</name>
        <dbReference type="ChEBI" id="CHEBI:29108"/>
    </cofactor>
</comment>
<dbReference type="InterPro" id="IPR036852">
    <property type="entry name" value="Peptidase_S8/S53_dom_sf"/>
</dbReference>
<dbReference type="PROSITE" id="PS51695">
    <property type="entry name" value="SEDOLISIN"/>
    <property type="match status" value="1"/>
</dbReference>
<evidence type="ECO:0000256" key="4">
    <source>
        <dbReference type="ARBA" id="ARBA00022723"/>
    </source>
</evidence>
<feature type="domain" description="Peptidase S53" evidence="10">
    <location>
        <begin position="50"/>
        <end position="299"/>
    </location>
</feature>
<organism evidence="11 12">
    <name type="scientific">Apiospora aurea</name>
    <dbReference type="NCBI Taxonomy" id="335848"/>
    <lineage>
        <taxon>Eukaryota</taxon>
        <taxon>Fungi</taxon>
        <taxon>Dikarya</taxon>
        <taxon>Ascomycota</taxon>
        <taxon>Pezizomycotina</taxon>
        <taxon>Sordariomycetes</taxon>
        <taxon>Xylariomycetidae</taxon>
        <taxon>Amphisphaeriales</taxon>
        <taxon>Apiosporaceae</taxon>
        <taxon>Apiospora</taxon>
    </lineage>
</organism>
<evidence type="ECO:0000256" key="6">
    <source>
        <dbReference type="ARBA" id="ARBA00022825"/>
    </source>
</evidence>
<name>A0ABR1QMB6_9PEZI</name>
<evidence type="ECO:0000259" key="10">
    <source>
        <dbReference type="PROSITE" id="PS51695"/>
    </source>
</evidence>
<accession>A0ABR1QMB6</accession>
<gene>
    <name evidence="11" type="ORF">PG986_006563</name>
</gene>
<sequence length="299" mass="32697">MIRRALRRPGHSALGNLQRLGLIIVRDERGRVERAAEGCGSESRRGFEIEVLASQAESLFGAKFSYYTRDGADKPVARTEAYSLPLGLRDDIDFVYPTIPFFDSARSRVAEHYNVVNVNGAENIDSVGKGGIEAQLDMEYSTAFTGPLNVTYHLVGGRPPVLDQPGNKPRPIEQNNQEPYLEYLPRVVSNSYTDDEQSVPLSYANHVCDRFSYLALRGVSVLVASGDAGIQGTTFSDCKDPDGENRFIPTFPAACPWVTTVGAATSWGGFSNYFAQPAWQKDAVAKYLGSGDTGMPENP</sequence>
<dbReference type="GeneID" id="92075847"/>
<dbReference type="InterPro" id="IPR050819">
    <property type="entry name" value="Tripeptidyl-peptidase_I"/>
</dbReference>
<dbReference type="SUPFAM" id="SSF52743">
    <property type="entry name" value="Subtilisin-like"/>
    <property type="match status" value="1"/>
</dbReference>